<dbReference type="Gene3D" id="1.20.1540.10">
    <property type="entry name" value="Rhomboid-like"/>
    <property type="match status" value="1"/>
</dbReference>
<reference evidence="11" key="2">
    <citation type="submission" date="2020-11" db="EMBL/GenBank/DDBJ databases">
        <authorList>
            <person name="Cecchin M."/>
            <person name="Marcolungo L."/>
            <person name="Rossato M."/>
            <person name="Girolomoni L."/>
            <person name="Cosentino E."/>
            <person name="Cuine S."/>
            <person name="Li-Beisson Y."/>
            <person name="Delledonne M."/>
            <person name="Ballottari M."/>
        </authorList>
    </citation>
    <scope>NUCLEOTIDE SEQUENCE</scope>
    <source>
        <strain evidence="11">211/11P</strain>
        <tissue evidence="11">Whole cell</tissue>
    </source>
</reference>
<evidence type="ECO:0000256" key="7">
    <source>
        <dbReference type="ARBA" id="ARBA00023136"/>
    </source>
</evidence>
<feature type="region of interest" description="Disordered" evidence="8">
    <location>
        <begin position="299"/>
        <end position="386"/>
    </location>
</feature>
<dbReference type="InterPro" id="IPR022764">
    <property type="entry name" value="Peptidase_S54_rhomboid_dom"/>
</dbReference>
<feature type="transmembrane region" description="Helical" evidence="9">
    <location>
        <begin position="195"/>
        <end position="217"/>
    </location>
</feature>
<evidence type="ECO:0000256" key="3">
    <source>
        <dbReference type="ARBA" id="ARBA00022670"/>
    </source>
</evidence>
<dbReference type="GO" id="GO:0006508">
    <property type="term" value="P:proteolysis"/>
    <property type="evidence" value="ECO:0007669"/>
    <property type="project" value="UniProtKB-KW"/>
</dbReference>
<dbReference type="AlphaFoldDB" id="A0A9D4TTV3"/>
<name>A0A9D4TTV3_CHLVU</name>
<accession>A0A9D4TTV3</accession>
<comment type="subcellular location">
    <subcellularLocation>
        <location evidence="1">Membrane</location>
        <topology evidence="1">Multi-pass membrane protein</topology>
    </subcellularLocation>
</comment>
<dbReference type="PANTHER" id="PTHR43066:SF1">
    <property type="entry name" value="RHOMBOID PROTEIN 2"/>
    <property type="match status" value="1"/>
</dbReference>
<keyword evidence="5" id="KW-0378">Hydrolase</keyword>
<feature type="transmembrane region" description="Helical" evidence="9">
    <location>
        <begin position="139"/>
        <end position="157"/>
    </location>
</feature>
<keyword evidence="6 9" id="KW-1133">Transmembrane helix</keyword>
<protein>
    <recommendedName>
        <fullName evidence="10">Peptidase S54 rhomboid domain-containing protein</fullName>
    </recommendedName>
</protein>
<evidence type="ECO:0000256" key="1">
    <source>
        <dbReference type="ARBA" id="ARBA00004141"/>
    </source>
</evidence>
<dbReference type="OrthoDB" id="10257275at2759"/>
<dbReference type="InterPro" id="IPR035952">
    <property type="entry name" value="Rhomboid-like_sf"/>
</dbReference>
<feature type="compositionally biased region" description="Low complexity" evidence="8">
    <location>
        <begin position="306"/>
        <end position="324"/>
    </location>
</feature>
<dbReference type="EMBL" id="SIDB01000003">
    <property type="protein sequence ID" value="KAI3434703.1"/>
    <property type="molecule type" value="Genomic_DNA"/>
</dbReference>
<dbReference type="PANTHER" id="PTHR43066">
    <property type="entry name" value="RHOMBOID-RELATED PROTEIN"/>
    <property type="match status" value="1"/>
</dbReference>
<comment type="similarity">
    <text evidence="2">Belongs to the peptidase S54 family.</text>
</comment>
<evidence type="ECO:0000256" key="4">
    <source>
        <dbReference type="ARBA" id="ARBA00022692"/>
    </source>
</evidence>
<feature type="region of interest" description="Disordered" evidence="8">
    <location>
        <begin position="253"/>
        <end position="281"/>
    </location>
</feature>
<dbReference type="GO" id="GO:0004252">
    <property type="term" value="F:serine-type endopeptidase activity"/>
    <property type="evidence" value="ECO:0007669"/>
    <property type="project" value="InterPro"/>
</dbReference>
<feature type="domain" description="Peptidase S54 rhomboid" evidence="10">
    <location>
        <begin position="61"/>
        <end position="213"/>
    </location>
</feature>
<dbReference type="SUPFAM" id="SSF144091">
    <property type="entry name" value="Rhomboid-like"/>
    <property type="match status" value="1"/>
</dbReference>
<evidence type="ECO:0000256" key="5">
    <source>
        <dbReference type="ARBA" id="ARBA00022801"/>
    </source>
</evidence>
<proteinExistence type="inferred from homology"/>
<evidence type="ECO:0000256" key="8">
    <source>
        <dbReference type="SAM" id="MobiDB-lite"/>
    </source>
</evidence>
<feature type="transmembrane region" description="Helical" evidence="9">
    <location>
        <begin position="103"/>
        <end position="127"/>
    </location>
</feature>
<reference evidence="11" key="1">
    <citation type="journal article" date="2019" name="Plant J.">
        <title>Chlorella vulgaris genome assembly and annotation reveals the molecular basis for metabolic acclimation to high light conditions.</title>
        <authorList>
            <person name="Cecchin M."/>
            <person name="Marcolungo L."/>
            <person name="Rossato M."/>
            <person name="Girolomoni L."/>
            <person name="Cosentino E."/>
            <person name="Cuine S."/>
            <person name="Li-Beisson Y."/>
            <person name="Delledonne M."/>
            <person name="Ballottari M."/>
        </authorList>
    </citation>
    <scope>NUCLEOTIDE SEQUENCE</scope>
    <source>
        <strain evidence="11">211/11P</strain>
    </source>
</reference>
<comment type="caution">
    <text evidence="11">The sequence shown here is derived from an EMBL/GenBank/DDBJ whole genome shotgun (WGS) entry which is preliminary data.</text>
</comment>
<evidence type="ECO:0000256" key="6">
    <source>
        <dbReference type="ARBA" id="ARBA00022989"/>
    </source>
</evidence>
<feature type="transmembrane region" description="Helical" evidence="9">
    <location>
        <begin position="169"/>
        <end position="189"/>
    </location>
</feature>
<keyword evidence="4 9" id="KW-0812">Transmembrane</keyword>
<evidence type="ECO:0000313" key="12">
    <source>
        <dbReference type="Proteomes" id="UP001055712"/>
    </source>
</evidence>
<dbReference type="GO" id="GO:0016020">
    <property type="term" value="C:membrane"/>
    <property type="evidence" value="ECO:0007669"/>
    <property type="project" value="UniProtKB-SubCell"/>
</dbReference>
<gene>
    <name evidence="11" type="ORF">D9Q98_002764</name>
</gene>
<dbReference type="Proteomes" id="UP001055712">
    <property type="component" value="Unassembled WGS sequence"/>
</dbReference>
<feature type="compositionally biased region" description="Low complexity" evidence="8">
    <location>
        <begin position="372"/>
        <end position="386"/>
    </location>
</feature>
<dbReference type="Pfam" id="PF01694">
    <property type="entry name" value="Rhomboid"/>
    <property type="match status" value="1"/>
</dbReference>
<feature type="transmembrane region" description="Helical" evidence="9">
    <location>
        <begin position="64"/>
        <end position="91"/>
    </location>
</feature>
<keyword evidence="3" id="KW-0645">Protease</keyword>
<evidence type="ECO:0000256" key="2">
    <source>
        <dbReference type="ARBA" id="ARBA00009045"/>
    </source>
</evidence>
<evidence type="ECO:0000259" key="10">
    <source>
        <dbReference type="Pfam" id="PF01694"/>
    </source>
</evidence>
<evidence type="ECO:0000313" key="11">
    <source>
        <dbReference type="EMBL" id="KAI3434703.1"/>
    </source>
</evidence>
<evidence type="ECO:0000256" key="9">
    <source>
        <dbReference type="SAM" id="Phobius"/>
    </source>
</evidence>
<feature type="compositionally biased region" description="Low complexity" evidence="8">
    <location>
        <begin position="339"/>
        <end position="351"/>
    </location>
</feature>
<keyword evidence="12" id="KW-1185">Reference proteome</keyword>
<organism evidence="11 12">
    <name type="scientific">Chlorella vulgaris</name>
    <name type="common">Green alga</name>
    <dbReference type="NCBI Taxonomy" id="3077"/>
    <lineage>
        <taxon>Eukaryota</taxon>
        <taxon>Viridiplantae</taxon>
        <taxon>Chlorophyta</taxon>
        <taxon>core chlorophytes</taxon>
        <taxon>Trebouxiophyceae</taxon>
        <taxon>Chlorellales</taxon>
        <taxon>Chlorellaceae</taxon>
        <taxon>Chlorella clade</taxon>
        <taxon>Chlorella</taxon>
    </lineage>
</organism>
<feature type="transmembrane region" description="Helical" evidence="9">
    <location>
        <begin position="23"/>
        <end position="44"/>
    </location>
</feature>
<keyword evidence="7 9" id="KW-0472">Membrane</keyword>
<sequence>MQGAATQASIQTRVRSAFVELPFVTRCVLITCLGVHAVVAATGFHRLNAQLCLSAQAIAAQGQVYRFFTSALLHSSLLHLAMNMLALCSVAPRVERSLGSLQFAWLMLLICVLGDAAYTAVACLSSLLPFLAGIPSLDFMHQCAVGFSGVLFGLLLVDAHLHGGARSLFGAFTLPAKLYPWLLLVLWQLVPHVSFLGHLSGLLVGQLYVMQLLRWALPSSSTYQRIEHAAACTACLQSSCFVAHSGGGGTDTVLPVSSRGPGGDYQALGRGTGSPTSPNACSQASRWLPFMPFPSSSNRLADMFRSPSSSAALSQQAAAQQQASMPPPGVRLGGGHQPAQANLAAAQAAEARFARAGDGKSGSKSGAGGSKSGRSGSPDGSSGAGV</sequence>